<dbReference type="InterPro" id="IPR023100">
    <property type="entry name" value="D-aminoacylase_insert_dom_sf"/>
</dbReference>
<protein>
    <submittedName>
        <fullName evidence="3">N-acyl-D-glutamate deacylase</fullName>
    </submittedName>
</protein>
<proteinExistence type="predicted"/>
<dbReference type="NCBIfam" id="NF006560">
    <property type="entry name" value="PRK09061.1"/>
    <property type="match status" value="1"/>
</dbReference>
<dbReference type="InterPro" id="IPR050378">
    <property type="entry name" value="Metallo-dep_Hydrolases_sf"/>
</dbReference>
<evidence type="ECO:0000313" key="4">
    <source>
        <dbReference type="Proteomes" id="UP000294535"/>
    </source>
</evidence>
<dbReference type="PANTHER" id="PTHR11647">
    <property type="entry name" value="HYDRANTOINASE/DIHYDROPYRIMIDINASE FAMILY MEMBER"/>
    <property type="match status" value="1"/>
</dbReference>
<sequence>MKTRLTIKTTLFIGILLFSFSGLAQKTASSNTYDLVILNGRVMDPETMYDKIANVGIQDGHIAIITTEKIEGKRTINASGLVVAPGFIDTHLHANDPFGSKMALRDGTTTGIDMEAGAYDVAGWYDEKAKTGWPLNYGATSSLLFNRLKIHDPEVDMTKPADFVRSPELAAEAAKDGVAGWATQRSSLEQMNQVMRQIDEDLRQGALGVGASLAYQAIGAESYEVYEAQRTAARYGRVTSVHTRYHMQSQTPEEATISLDEMLVNAMLLDAPLLLSHDNDYGWWENEDKLKRARDKGYNVWAEYYPYDIASTVVSASFLQPDQWETVQGYKYEETIYDPLADKWLDKAAFLDLVKKAPGQSVIIKMPYRTPWMKYWLTIPHMTVATDGMPGVGMDGKLLPWDADFSEYSGHPRVAGGMAKVLRMGRENDVPLMFTLSQLSYWSAKHLGDAGLQAMKDRGRVQVGKVADLTLFDPITVTDNATSKVKENGLPSTGIPYVIVNGTVVVDNNVVLPVKPGQAIRYPIEAKGRFEPIEKEKRIGEFSINVGRIPVDDTGASALKAPPSEVKKSADKNNTNNK</sequence>
<evidence type="ECO:0000313" key="3">
    <source>
        <dbReference type="EMBL" id="TDQ19289.1"/>
    </source>
</evidence>
<keyword evidence="2" id="KW-0732">Signal</keyword>
<dbReference type="OrthoDB" id="9775607at2"/>
<evidence type="ECO:0000256" key="2">
    <source>
        <dbReference type="SAM" id="SignalP"/>
    </source>
</evidence>
<evidence type="ECO:0000256" key="1">
    <source>
        <dbReference type="SAM" id="MobiDB-lite"/>
    </source>
</evidence>
<dbReference type="SUPFAM" id="SSF51338">
    <property type="entry name" value="Composite domain of metallo-dependent hydrolases"/>
    <property type="match status" value="1"/>
</dbReference>
<dbReference type="Gene3D" id="2.30.40.10">
    <property type="entry name" value="Urease, subunit C, domain 1"/>
    <property type="match status" value="1"/>
</dbReference>
<feature type="chain" id="PRO_5021029819" evidence="2">
    <location>
        <begin position="25"/>
        <end position="578"/>
    </location>
</feature>
<organism evidence="3 4">
    <name type="scientific">Algoriphagus boseongensis</name>
    <dbReference type="NCBI Taxonomy" id="1442587"/>
    <lineage>
        <taxon>Bacteria</taxon>
        <taxon>Pseudomonadati</taxon>
        <taxon>Bacteroidota</taxon>
        <taxon>Cytophagia</taxon>
        <taxon>Cytophagales</taxon>
        <taxon>Cyclobacteriaceae</taxon>
        <taxon>Algoriphagus</taxon>
    </lineage>
</organism>
<dbReference type="Gene3D" id="3.30.1490.130">
    <property type="entry name" value="D-aminoacylase. Domain 3"/>
    <property type="match status" value="1"/>
</dbReference>
<dbReference type="Proteomes" id="UP000294535">
    <property type="component" value="Unassembled WGS sequence"/>
</dbReference>
<dbReference type="AlphaFoldDB" id="A0A4R6TAR0"/>
<dbReference type="GO" id="GO:0016811">
    <property type="term" value="F:hydrolase activity, acting on carbon-nitrogen (but not peptide) bonds, in linear amides"/>
    <property type="evidence" value="ECO:0007669"/>
    <property type="project" value="InterPro"/>
</dbReference>
<comment type="caution">
    <text evidence="3">The sequence shown here is derived from an EMBL/GenBank/DDBJ whole genome shotgun (WGS) entry which is preliminary data.</text>
</comment>
<dbReference type="EMBL" id="SNYF01000005">
    <property type="protein sequence ID" value="TDQ19289.1"/>
    <property type="molecule type" value="Genomic_DNA"/>
</dbReference>
<keyword evidence="4" id="KW-1185">Reference proteome</keyword>
<dbReference type="Gene3D" id="3.20.20.140">
    <property type="entry name" value="Metal-dependent hydrolases"/>
    <property type="match status" value="1"/>
</dbReference>
<feature type="signal peptide" evidence="2">
    <location>
        <begin position="1"/>
        <end position="24"/>
    </location>
</feature>
<gene>
    <name evidence="3" type="ORF">DFQ04_1110</name>
</gene>
<dbReference type="InterPro" id="IPR011059">
    <property type="entry name" value="Metal-dep_hydrolase_composite"/>
</dbReference>
<accession>A0A4R6TAR0</accession>
<dbReference type="PANTHER" id="PTHR11647:SF1">
    <property type="entry name" value="COLLAPSIN RESPONSE MEDIATOR PROTEIN"/>
    <property type="match status" value="1"/>
</dbReference>
<reference evidence="3 4" key="1">
    <citation type="submission" date="2019-03" db="EMBL/GenBank/DDBJ databases">
        <title>Genomic Encyclopedia of Type Strains, Phase III (KMG-III): the genomes of soil and plant-associated and newly described type strains.</title>
        <authorList>
            <person name="Whitman W."/>
        </authorList>
    </citation>
    <scope>NUCLEOTIDE SEQUENCE [LARGE SCALE GENOMIC DNA]</scope>
    <source>
        <strain evidence="3 4">CECT 8446</strain>
    </source>
</reference>
<dbReference type="InterPro" id="IPR032466">
    <property type="entry name" value="Metal_Hydrolase"/>
</dbReference>
<feature type="region of interest" description="Disordered" evidence="1">
    <location>
        <begin position="552"/>
        <end position="578"/>
    </location>
</feature>
<dbReference type="RefSeq" id="WP_133553458.1">
    <property type="nucleotide sequence ID" value="NZ_SNYF01000005.1"/>
</dbReference>
<dbReference type="SUPFAM" id="SSF51556">
    <property type="entry name" value="Metallo-dependent hydrolases"/>
    <property type="match status" value="1"/>
</dbReference>
<name>A0A4R6TAR0_9BACT</name>